<keyword evidence="1" id="KW-0812">Transmembrane</keyword>
<dbReference type="InterPro" id="IPR018702">
    <property type="entry name" value="DUF2207"/>
</dbReference>
<keyword evidence="2" id="KW-0732">Signal</keyword>
<dbReference type="RefSeq" id="WP_128521197.1">
    <property type="nucleotide sequence ID" value="NZ_RJQC01000005.1"/>
</dbReference>
<evidence type="ECO:0000313" key="5">
    <source>
        <dbReference type="EMBL" id="RNM29150.1"/>
    </source>
</evidence>
<dbReference type="AlphaFoldDB" id="A0A3N0HY74"/>
<reference evidence="5 6" key="1">
    <citation type="submission" date="2018-11" db="EMBL/GenBank/DDBJ databases">
        <title>Clostridium sp. nov., a member of the family Erysipelotrichaceae isolated from pig faeces.</title>
        <authorList>
            <person name="Chang Y.-H."/>
        </authorList>
    </citation>
    <scope>NUCLEOTIDE SEQUENCE [LARGE SCALE GENOMIC DNA]</scope>
    <source>
        <strain evidence="5 6">YH-panp20</strain>
    </source>
</reference>
<protein>
    <submittedName>
        <fullName evidence="5">DUF2207 domain-containing protein</fullName>
    </submittedName>
</protein>
<proteinExistence type="predicted"/>
<organism evidence="5 6">
    <name type="scientific">Absicoccus porci</name>
    <dbReference type="NCBI Taxonomy" id="2486576"/>
    <lineage>
        <taxon>Bacteria</taxon>
        <taxon>Bacillati</taxon>
        <taxon>Bacillota</taxon>
        <taxon>Erysipelotrichia</taxon>
        <taxon>Erysipelotrichales</taxon>
        <taxon>Erysipelotrichaceae</taxon>
        <taxon>Absicoccus</taxon>
    </lineage>
</organism>
<keyword evidence="1" id="KW-0472">Membrane</keyword>
<dbReference type="Proteomes" id="UP000276568">
    <property type="component" value="Unassembled WGS sequence"/>
</dbReference>
<feature type="domain" description="Predicted membrane protein YciQ-like C-terminal" evidence="4">
    <location>
        <begin position="280"/>
        <end position="566"/>
    </location>
</feature>
<comment type="caution">
    <text evidence="5">The sequence shown here is derived from an EMBL/GenBank/DDBJ whole genome shotgun (WGS) entry which is preliminary data.</text>
</comment>
<feature type="transmembrane region" description="Helical" evidence="1">
    <location>
        <begin position="487"/>
        <end position="504"/>
    </location>
</feature>
<feature type="signal peptide" evidence="2">
    <location>
        <begin position="1"/>
        <end position="31"/>
    </location>
</feature>
<dbReference type="Pfam" id="PF20990">
    <property type="entry name" value="DUF2207_C"/>
    <property type="match status" value="1"/>
</dbReference>
<keyword evidence="6" id="KW-1185">Reference proteome</keyword>
<dbReference type="Pfam" id="PF09972">
    <property type="entry name" value="DUF2207"/>
    <property type="match status" value="1"/>
</dbReference>
<sequence length="641" mass="72974">MKTNVKMLRSSFKWFLAILLCLGFCFTPVKANTTDYSIEDFHIDATYHKNNTITQTETIQVNYSTPKHGIYQYIPLHFYVGYKDGEEKAGQVDTYAIQVEDVSVKGASYETSSEDGTYQIKIGDADTYVTGSKTYTIQYTLVLPKDYRSNYDFMYYSLIGNDWECAMNHVSFDLHFEKPLTQKEVNGFHLFSGPSRQTTNAANVEYQVTKNGVSGQVNQLAAGSAITILSRLRKNYFVDAYQRSTWMTWLCALLAAIFALLVLIKELQNHDDDITPVITFDPPEDLDPAAVGYIVDGKADDVDMMALIPYWAEKGYVDIEDQSQSEKHPHIIVHAKVDALPTKDPYQTMLFKAMFKKDKSCDFTHMNKKFGEKFVAAKEALHQSFLDERKLEETDFFEYFSLVGLIVFALALFTSSYVGYFYHWYVAIIFVALFVICAWCLNKDIKDSFDKQHHSVWKSLLSLVCFGVWLFFIYTQGTQTDQILPSWVLYGVSILIYLCFFFSYRMHKMSAYWKEKAGPLMGFKDFIQKAEVDQLEKLSAENPSYFYDVIPYAMVFGLAKTWAKKFTNIQIPQPDWYVANDYTFWNTMYFYSMMNHGIQTPVDNSVRSYNAAQAAQQAGSGSGSFGGFSGGGAGGGGGGAW</sequence>
<feature type="transmembrane region" description="Helical" evidence="1">
    <location>
        <begin position="454"/>
        <end position="475"/>
    </location>
</feature>
<evidence type="ECO:0000256" key="1">
    <source>
        <dbReference type="SAM" id="Phobius"/>
    </source>
</evidence>
<evidence type="ECO:0000259" key="3">
    <source>
        <dbReference type="Pfam" id="PF09972"/>
    </source>
</evidence>
<feature type="chain" id="PRO_5018067728" evidence="2">
    <location>
        <begin position="32"/>
        <end position="641"/>
    </location>
</feature>
<dbReference type="InterPro" id="IPR048389">
    <property type="entry name" value="YciQ-like_C"/>
</dbReference>
<evidence type="ECO:0000256" key="2">
    <source>
        <dbReference type="SAM" id="SignalP"/>
    </source>
</evidence>
<dbReference type="OrthoDB" id="9767603at2"/>
<accession>A0A3N0HY74</accession>
<gene>
    <name evidence="5" type="ORF">EDX97_10995</name>
</gene>
<evidence type="ECO:0000313" key="6">
    <source>
        <dbReference type="Proteomes" id="UP000276568"/>
    </source>
</evidence>
<feature type="transmembrane region" description="Helical" evidence="1">
    <location>
        <begin position="246"/>
        <end position="264"/>
    </location>
</feature>
<dbReference type="EMBL" id="RJQC01000005">
    <property type="protein sequence ID" value="RNM29150.1"/>
    <property type="molecule type" value="Genomic_DNA"/>
</dbReference>
<name>A0A3N0HY74_9FIRM</name>
<feature type="transmembrane region" description="Helical" evidence="1">
    <location>
        <begin position="424"/>
        <end position="442"/>
    </location>
</feature>
<feature type="domain" description="DUF2207" evidence="3">
    <location>
        <begin position="37"/>
        <end position="211"/>
    </location>
</feature>
<feature type="transmembrane region" description="Helical" evidence="1">
    <location>
        <begin position="399"/>
        <end position="418"/>
    </location>
</feature>
<keyword evidence="1" id="KW-1133">Transmembrane helix</keyword>
<evidence type="ECO:0000259" key="4">
    <source>
        <dbReference type="Pfam" id="PF20990"/>
    </source>
</evidence>